<evidence type="ECO:0000256" key="3">
    <source>
        <dbReference type="ARBA" id="ARBA00023237"/>
    </source>
</evidence>
<dbReference type="InterPro" id="IPR008969">
    <property type="entry name" value="CarboxyPept-like_regulatory"/>
</dbReference>
<keyword evidence="3" id="KW-0998">Cell outer membrane</keyword>
<evidence type="ECO:0000313" key="5">
    <source>
        <dbReference type="EMBL" id="ATP55665.1"/>
    </source>
</evidence>
<dbReference type="PANTHER" id="PTHR40980:SF4">
    <property type="entry name" value="TONB-DEPENDENT RECEPTOR-LIKE BETA-BARREL DOMAIN-CONTAINING PROTEIN"/>
    <property type="match status" value="1"/>
</dbReference>
<dbReference type="Gene3D" id="2.170.130.10">
    <property type="entry name" value="TonB-dependent receptor, plug domain"/>
    <property type="match status" value="1"/>
</dbReference>
<accession>A0A2D1U240</accession>
<dbReference type="Pfam" id="PF14905">
    <property type="entry name" value="OMP_b-brl_3"/>
    <property type="match status" value="1"/>
</dbReference>
<dbReference type="GO" id="GO:0009279">
    <property type="term" value="C:cell outer membrane"/>
    <property type="evidence" value="ECO:0007669"/>
    <property type="project" value="UniProtKB-SubCell"/>
</dbReference>
<feature type="domain" description="Outer membrane protein beta-barrel" evidence="4">
    <location>
        <begin position="405"/>
        <end position="803"/>
    </location>
</feature>
<dbReference type="Gene3D" id="2.40.170.20">
    <property type="entry name" value="TonB-dependent receptor, beta-barrel domain"/>
    <property type="match status" value="1"/>
</dbReference>
<dbReference type="KEGG" id="pgs:CPT03_03875"/>
<dbReference type="SUPFAM" id="SSF49464">
    <property type="entry name" value="Carboxypeptidase regulatory domain-like"/>
    <property type="match status" value="1"/>
</dbReference>
<dbReference type="PANTHER" id="PTHR40980">
    <property type="entry name" value="PLUG DOMAIN-CONTAINING PROTEIN"/>
    <property type="match status" value="1"/>
</dbReference>
<protein>
    <submittedName>
        <fullName evidence="5">TonB-dependent receptor</fullName>
    </submittedName>
</protein>
<evidence type="ECO:0000313" key="6">
    <source>
        <dbReference type="Proteomes" id="UP000223749"/>
    </source>
</evidence>
<organism evidence="5 6">
    <name type="scientific">Pedobacter ginsengisoli</name>
    <dbReference type="NCBI Taxonomy" id="363852"/>
    <lineage>
        <taxon>Bacteria</taxon>
        <taxon>Pseudomonadati</taxon>
        <taxon>Bacteroidota</taxon>
        <taxon>Sphingobacteriia</taxon>
        <taxon>Sphingobacteriales</taxon>
        <taxon>Sphingobacteriaceae</taxon>
        <taxon>Pedobacter</taxon>
    </lineage>
</organism>
<dbReference type="InterPro" id="IPR036942">
    <property type="entry name" value="Beta-barrel_TonB_sf"/>
</dbReference>
<dbReference type="EMBL" id="CP024091">
    <property type="protein sequence ID" value="ATP55665.1"/>
    <property type="molecule type" value="Genomic_DNA"/>
</dbReference>
<proteinExistence type="predicted"/>
<comment type="subcellular location">
    <subcellularLocation>
        <location evidence="1">Cell outer membrane</location>
    </subcellularLocation>
</comment>
<reference evidence="5 6" key="1">
    <citation type="submission" date="2017-10" db="EMBL/GenBank/DDBJ databases">
        <title>Whole genome of Pedobacter ginsengisoli T01R-27 isolated from tomato rhizosphere.</title>
        <authorList>
            <person name="Weon H.-Y."/>
            <person name="Lee S.A."/>
            <person name="Sang M.K."/>
            <person name="Song J."/>
        </authorList>
    </citation>
    <scope>NUCLEOTIDE SEQUENCE [LARGE SCALE GENOMIC DNA]</scope>
    <source>
        <strain evidence="5 6">T01R-27</strain>
    </source>
</reference>
<keyword evidence="2" id="KW-0472">Membrane</keyword>
<dbReference type="InterPro" id="IPR037066">
    <property type="entry name" value="Plug_dom_sf"/>
</dbReference>
<evidence type="ECO:0000256" key="1">
    <source>
        <dbReference type="ARBA" id="ARBA00004442"/>
    </source>
</evidence>
<dbReference type="Pfam" id="PF13715">
    <property type="entry name" value="CarbopepD_reg_2"/>
    <property type="match status" value="1"/>
</dbReference>
<gene>
    <name evidence="5" type="ORF">CPT03_03875</name>
</gene>
<evidence type="ECO:0000259" key="4">
    <source>
        <dbReference type="Pfam" id="PF14905"/>
    </source>
</evidence>
<dbReference type="OrthoDB" id="606851at2"/>
<keyword evidence="6" id="KW-1185">Reference proteome</keyword>
<dbReference type="InterPro" id="IPR041700">
    <property type="entry name" value="OMP_b-brl_3"/>
</dbReference>
<sequence>MPKNLKFLKFITNRIMKLTIKITLLLIISIVQTNLLLAQNTPDEYQIKGLIVDSASHGYLPFATVRIKTKTGTVIKAIASDKDGKFTINASGPLNYQLSFLVLGYYSKTISLDLSKKETKEIDLGTIYLAEQLKTLNNVVITGERPMISQKADRIIYDLKADPESKVNSVLDMAPKIPYITLDGQNNILLKGNSSFKVLINGRPSASLEGNLTAILKSMPASTIEKIEVITIPPSKYDGEGLAGIINIIVSKKISDGYNGSLNINESLPAGGPGAGGSVTVKNGNFAISAFGGANLNNNPQTTYKGNRLSYGNAINRLLQKGLQKSDNKTGYFGTELSYSIDSLNLLSGQFNLNGGRSSGFISQSSELSSGAELLQGYDLLNYNKGKNYGVDAAINYQIGSKKIKDQLLTFSYQYSNNAAKRNGDIDLSNLINYDQKDYKQYDHQQFHENTFQLDFTTTVKRVNIEAGLKSILRSSSSDFDYNTFNDLNGQFESDPEFSNRYTNSQNVFSAYNSYRYALKAWSIIAGIRVEQTVIRGDFVNDATVANQNYFNAFPSIAINKNFKDQSSLSFGFSQRIRRPSIKRLNPYIDRSNPLFESTGNPNLRPVLLNDIQANYGNNKKLSINVGLNYSFMNNLDLQVVNFDPITQITRTTYENTGESSSLGANLSISYPISNTYKVGLNGNAMYLWLAGNPDGISVTNDLLMYSLSISNSFDLNQGWRLNATLNGMSNSPTGLQGTTNGYVSTSFSISKELITNKLSLGARFNNPFVKYRNNNSTSFGKEFSQSYTSRDYFQNCAFSLNYNFGRLKGGVNKTRRNITNNDIAN</sequence>
<dbReference type="Proteomes" id="UP000223749">
    <property type="component" value="Chromosome"/>
</dbReference>
<dbReference type="AlphaFoldDB" id="A0A2D1U240"/>
<dbReference type="Gene3D" id="2.60.40.1120">
    <property type="entry name" value="Carboxypeptidase-like, regulatory domain"/>
    <property type="match status" value="1"/>
</dbReference>
<name>A0A2D1U240_9SPHI</name>
<keyword evidence="5" id="KW-0675">Receptor</keyword>
<evidence type="ECO:0000256" key="2">
    <source>
        <dbReference type="ARBA" id="ARBA00023136"/>
    </source>
</evidence>
<dbReference type="SUPFAM" id="SSF56935">
    <property type="entry name" value="Porins"/>
    <property type="match status" value="1"/>
</dbReference>